<evidence type="ECO:0000313" key="2">
    <source>
        <dbReference type="Proteomes" id="UP000027120"/>
    </source>
</evidence>
<dbReference type="AlphaFoldDB" id="A0A067DS90"/>
<gene>
    <name evidence="1" type="ORF">CISIN_1g037940mg</name>
</gene>
<accession>A0A067DS90</accession>
<dbReference type="PANTHER" id="PTHR33018:SF31">
    <property type="entry name" value="TRANSPOSASE, PTTA_EN_SPM, PLANT"/>
    <property type="match status" value="1"/>
</dbReference>
<dbReference type="PANTHER" id="PTHR33018">
    <property type="entry name" value="OS10G0338966 PROTEIN-RELATED"/>
    <property type="match status" value="1"/>
</dbReference>
<dbReference type="EMBL" id="KK785628">
    <property type="protein sequence ID" value="KDO41466.1"/>
    <property type="molecule type" value="Genomic_DNA"/>
</dbReference>
<feature type="non-terminal residue" evidence="1">
    <location>
        <position position="1"/>
    </location>
</feature>
<evidence type="ECO:0000313" key="1">
    <source>
        <dbReference type="EMBL" id="KDO41466.1"/>
    </source>
</evidence>
<dbReference type="Proteomes" id="UP000027120">
    <property type="component" value="Unassembled WGS sequence"/>
</dbReference>
<protein>
    <submittedName>
        <fullName evidence="1">Uncharacterized protein</fullName>
    </submittedName>
</protein>
<reference evidence="1 2" key="1">
    <citation type="submission" date="2014-04" db="EMBL/GenBank/DDBJ databases">
        <authorList>
            <consortium name="International Citrus Genome Consortium"/>
            <person name="Gmitter F."/>
            <person name="Chen C."/>
            <person name="Farmerie W."/>
            <person name="Harkins T."/>
            <person name="Desany B."/>
            <person name="Mohiuddin M."/>
            <person name="Kodira C."/>
            <person name="Borodovsky M."/>
            <person name="Lomsadze A."/>
            <person name="Burns P."/>
            <person name="Jenkins J."/>
            <person name="Prochnik S."/>
            <person name="Shu S."/>
            <person name="Chapman J."/>
            <person name="Pitluck S."/>
            <person name="Schmutz J."/>
            <person name="Rokhsar D."/>
        </authorList>
    </citation>
    <scope>NUCLEOTIDE SEQUENCE</scope>
</reference>
<sequence>RGVSDETEVVYNSYRVPVEKKRNDLRNCIGVIVRERVPIIYDDWRKVPLDIKEMLWTHFQEKFNFSLKVKTQLVNEYIPPNPNNLNSLKKPPLEYEGIRKKDWKSFVDKILSEDFQVCLKLC</sequence>
<organism evidence="1 2">
    <name type="scientific">Citrus sinensis</name>
    <name type="common">Sweet orange</name>
    <name type="synonym">Citrus aurantium var. sinensis</name>
    <dbReference type="NCBI Taxonomy" id="2711"/>
    <lineage>
        <taxon>Eukaryota</taxon>
        <taxon>Viridiplantae</taxon>
        <taxon>Streptophyta</taxon>
        <taxon>Embryophyta</taxon>
        <taxon>Tracheophyta</taxon>
        <taxon>Spermatophyta</taxon>
        <taxon>Magnoliopsida</taxon>
        <taxon>eudicotyledons</taxon>
        <taxon>Gunneridae</taxon>
        <taxon>Pentapetalae</taxon>
        <taxon>rosids</taxon>
        <taxon>malvids</taxon>
        <taxon>Sapindales</taxon>
        <taxon>Rutaceae</taxon>
        <taxon>Aurantioideae</taxon>
        <taxon>Citrus</taxon>
    </lineage>
</organism>
<keyword evidence="2" id="KW-1185">Reference proteome</keyword>
<name>A0A067DS90_CITSI</name>
<proteinExistence type="predicted"/>